<dbReference type="EMBL" id="AICP01000057">
    <property type="protein sequence ID" value="EID20120.1"/>
    <property type="molecule type" value="Genomic_DNA"/>
</dbReference>
<proteinExistence type="predicted"/>
<name>I0S9R7_STRAP</name>
<sequence>MNFEFRTVDKFMNDFIQNKDKQKSNIFLKLNETDYYEENKSGTLCHYPGCCEKAIESHTYPKSFLRRIADRNKVFATNIKHIVGNIYDKGVSDLVMDTYIKHSGVQPLFCKKHDVDLFKAIEVKGFNTDLETYLCLFLYRSYIYDYQLESEVHNPSVNRKINIERDYSKKISKEDESRYLFEQELSSKIISENASFHNSDVLKNRFDNIFLEKKSPNYTDFCQYFELKYYDLGFLPNFFASGTMFFSANPTRSENPLQSIYAIIPEKSLKTAYFCILIPNESKDSMKIVIENIEAEYSKSDKSDFLKIIEFFLLDASQNIIMTESLYKKLQKNNEYQKLLKVYMSLAFARLNIFLIPSESFRNYSYTLLQTFKLINKN</sequence>
<evidence type="ECO:0000313" key="1">
    <source>
        <dbReference type="EMBL" id="EID20120.1"/>
    </source>
</evidence>
<dbReference type="Proteomes" id="UP000003245">
    <property type="component" value="Unassembled WGS sequence"/>
</dbReference>
<reference evidence="1 2" key="1">
    <citation type="submission" date="2012-01" db="EMBL/GenBank/DDBJ databases">
        <authorList>
            <person name="Harkins D.M."/>
            <person name="Madupu R."/>
            <person name="Durkin A.S."/>
            <person name="Torralba M."/>
            <person name="Methe B."/>
            <person name="Sutton G.G."/>
            <person name="Nelson K.E."/>
        </authorList>
    </citation>
    <scope>NUCLEOTIDE SEQUENCE [LARGE SCALE GENOMIC DNA]</scope>
    <source>
        <strain evidence="1 2">CCUG 39159</strain>
    </source>
</reference>
<protein>
    <submittedName>
        <fullName evidence="1">Uncharacterized protein</fullName>
    </submittedName>
</protein>
<dbReference type="PATRIC" id="fig|1095729.3.peg.1859"/>
<dbReference type="AlphaFoldDB" id="I0S9R7"/>
<organism evidence="1 2">
    <name type="scientific">Streptococcus anginosus subsp. whileyi CCUG 39159</name>
    <dbReference type="NCBI Taxonomy" id="1095729"/>
    <lineage>
        <taxon>Bacteria</taxon>
        <taxon>Bacillati</taxon>
        <taxon>Bacillota</taxon>
        <taxon>Bacilli</taxon>
        <taxon>Lactobacillales</taxon>
        <taxon>Streptococcaceae</taxon>
        <taxon>Streptococcus</taxon>
        <taxon>Streptococcus anginosus group</taxon>
    </lineage>
</organism>
<keyword evidence="2" id="KW-1185">Reference proteome</keyword>
<evidence type="ECO:0000313" key="2">
    <source>
        <dbReference type="Proteomes" id="UP000003245"/>
    </source>
</evidence>
<accession>I0S9R7</accession>
<gene>
    <name evidence="1" type="ORF">HMPREF1043_1868</name>
</gene>
<comment type="caution">
    <text evidence="1">The sequence shown here is derived from an EMBL/GenBank/DDBJ whole genome shotgun (WGS) entry which is preliminary data.</text>
</comment>